<proteinExistence type="predicted"/>
<keyword evidence="5" id="KW-0547">Nucleotide-binding</keyword>
<evidence type="ECO:0000256" key="9">
    <source>
        <dbReference type="ARBA" id="ARBA00022842"/>
    </source>
</evidence>
<dbReference type="EC" id="3.1.3.16" evidence="1"/>
<dbReference type="GO" id="GO:0004722">
    <property type="term" value="F:protein serine/threonine phosphatase activity"/>
    <property type="evidence" value="ECO:0007669"/>
    <property type="project" value="UniProtKB-EC"/>
</dbReference>
<keyword evidence="7" id="KW-0378">Hydrolase</keyword>
<evidence type="ECO:0000256" key="5">
    <source>
        <dbReference type="ARBA" id="ARBA00022741"/>
    </source>
</evidence>
<dbReference type="InterPro" id="IPR052016">
    <property type="entry name" value="Bact_Sigma-Reg"/>
</dbReference>
<accession>A0A561UFK6</accession>
<dbReference type="Pfam" id="PF13581">
    <property type="entry name" value="HATPase_c_2"/>
    <property type="match status" value="1"/>
</dbReference>
<protein>
    <recommendedName>
        <fullName evidence="1">protein-serine/threonine phosphatase</fullName>
        <ecNumber evidence="1">3.1.3.16</ecNumber>
    </recommendedName>
    <alternativeName>
        <fullName evidence="15">Protein-serine/threonine phosphatase</fullName>
    </alternativeName>
    <alternativeName>
        <fullName evidence="14">Serine/threonine-protein kinase</fullName>
    </alternativeName>
</protein>
<evidence type="ECO:0000256" key="6">
    <source>
        <dbReference type="ARBA" id="ARBA00022777"/>
    </source>
</evidence>
<evidence type="ECO:0000256" key="13">
    <source>
        <dbReference type="ARBA" id="ARBA00056274"/>
    </source>
</evidence>
<evidence type="ECO:0000313" key="19">
    <source>
        <dbReference type="Proteomes" id="UP000317940"/>
    </source>
</evidence>
<dbReference type="Gene3D" id="3.30.565.10">
    <property type="entry name" value="Histidine kinase-like ATPase, C-terminal domain"/>
    <property type="match status" value="1"/>
</dbReference>
<comment type="catalytic activity">
    <reaction evidence="12">
        <text>O-phospho-L-seryl-[protein] + H2O = L-seryl-[protein] + phosphate</text>
        <dbReference type="Rhea" id="RHEA:20629"/>
        <dbReference type="Rhea" id="RHEA-COMP:9863"/>
        <dbReference type="Rhea" id="RHEA-COMP:11604"/>
        <dbReference type="ChEBI" id="CHEBI:15377"/>
        <dbReference type="ChEBI" id="CHEBI:29999"/>
        <dbReference type="ChEBI" id="CHEBI:43474"/>
        <dbReference type="ChEBI" id="CHEBI:83421"/>
        <dbReference type="EC" id="3.1.3.16"/>
    </reaction>
</comment>
<keyword evidence="9" id="KW-0460">Magnesium</keyword>
<evidence type="ECO:0000256" key="12">
    <source>
        <dbReference type="ARBA" id="ARBA00047761"/>
    </source>
</evidence>
<evidence type="ECO:0000256" key="1">
    <source>
        <dbReference type="ARBA" id="ARBA00013081"/>
    </source>
</evidence>
<keyword evidence="3" id="KW-0808">Transferase</keyword>
<dbReference type="PANTHER" id="PTHR43156:SF2">
    <property type="entry name" value="STAGE II SPORULATION PROTEIN E"/>
    <property type="match status" value="1"/>
</dbReference>
<evidence type="ECO:0000256" key="2">
    <source>
        <dbReference type="ARBA" id="ARBA00022553"/>
    </source>
</evidence>
<keyword evidence="6 18" id="KW-0418">Kinase</keyword>
<gene>
    <name evidence="18" type="ORF">FHX73_111954</name>
</gene>
<dbReference type="SUPFAM" id="SSF55874">
    <property type="entry name" value="ATPase domain of HSP90 chaperone/DNA topoisomerase II/histidine kinase"/>
    <property type="match status" value="1"/>
</dbReference>
<evidence type="ECO:0000256" key="11">
    <source>
        <dbReference type="ARBA" id="ARBA00023211"/>
    </source>
</evidence>
<evidence type="ECO:0000256" key="4">
    <source>
        <dbReference type="ARBA" id="ARBA00022723"/>
    </source>
</evidence>
<dbReference type="SUPFAM" id="SSF81606">
    <property type="entry name" value="PP2C-like"/>
    <property type="match status" value="1"/>
</dbReference>
<evidence type="ECO:0000256" key="16">
    <source>
        <dbReference type="SAM" id="MobiDB-lite"/>
    </source>
</evidence>
<keyword evidence="11" id="KW-0464">Manganese</keyword>
<evidence type="ECO:0000256" key="8">
    <source>
        <dbReference type="ARBA" id="ARBA00022840"/>
    </source>
</evidence>
<evidence type="ECO:0000256" key="14">
    <source>
        <dbReference type="ARBA" id="ARBA00075117"/>
    </source>
</evidence>
<organism evidence="18 19">
    <name type="scientific">Kitasatospora viridis</name>
    <dbReference type="NCBI Taxonomy" id="281105"/>
    <lineage>
        <taxon>Bacteria</taxon>
        <taxon>Bacillati</taxon>
        <taxon>Actinomycetota</taxon>
        <taxon>Actinomycetes</taxon>
        <taxon>Kitasatosporales</taxon>
        <taxon>Streptomycetaceae</taxon>
        <taxon>Kitasatospora</taxon>
    </lineage>
</organism>
<keyword evidence="2" id="KW-0597">Phosphoprotein</keyword>
<dbReference type="InterPro" id="IPR036457">
    <property type="entry name" value="PPM-type-like_dom_sf"/>
</dbReference>
<dbReference type="SMART" id="SM00331">
    <property type="entry name" value="PP2C_SIG"/>
    <property type="match status" value="1"/>
</dbReference>
<evidence type="ECO:0000259" key="17">
    <source>
        <dbReference type="SMART" id="SM00331"/>
    </source>
</evidence>
<evidence type="ECO:0000256" key="15">
    <source>
        <dbReference type="ARBA" id="ARBA00081350"/>
    </source>
</evidence>
<dbReference type="FunFam" id="3.30.565.10:FF:000028">
    <property type="entry name" value="PAS sensor protein"/>
    <property type="match status" value="1"/>
</dbReference>
<comment type="function">
    <text evidence="13">Primarily acts as an independent SigF regulator that is sensitive to the osmosensory signal, mediating the cross talk of PknD with the SigF regulon. Possesses both phosphatase and kinase activities. The kinase domain functions as a classic anti-sigma factor-like kinase to phosphorylate the anti-anti-sigma factor domain at the canonical regulatory site, and the phosphatase domain antagonizes this activity.</text>
</comment>
<dbReference type="FunFam" id="3.60.40.10:FF:000005">
    <property type="entry name" value="Serine/threonine protein phosphatase"/>
    <property type="match status" value="1"/>
</dbReference>
<evidence type="ECO:0000256" key="3">
    <source>
        <dbReference type="ARBA" id="ARBA00022679"/>
    </source>
</evidence>
<dbReference type="Pfam" id="PF07228">
    <property type="entry name" value="SpoIIE"/>
    <property type="match status" value="1"/>
</dbReference>
<feature type="domain" description="PPM-type phosphatase" evidence="17">
    <location>
        <begin position="277"/>
        <end position="489"/>
    </location>
</feature>
<dbReference type="AlphaFoldDB" id="A0A561UFK6"/>
<dbReference type="CDD" id="cd16936">
    <property type="entry name" value="HATPase_RsbW-like"/>
    <property type="match status" value="1"/>
</dbReference>
<evidence type="ECO:0000256" key="7">
    <source>
        <dbReference type="ARBA" id="ARBA00022801"/>
    </source>
</evidence>
<keyword evidence="19" id="KW-1185">Reference proteome</keyword>
<dbReference type="GO" id="GO:0005524">
    <property type="term" value="F:ATP binding"/>
    <property type="evidence" value="ECO:0007669"/>
    <property type="project" value="UniProtKB-KW"/>
</dbReference>
<dbReference type="EMBL" id="VIWT01000001">
    <property type="protein sequence ID" value="TWF98151.1"/>
    <property type="molecule type" value="Genomic_DNA"/>
</dbReference>
<evidence type="ECO:0000313" key="18">
    <source>
        <dbReference type="EMBL" id="TWF98151.1"/>
    </source>
</evidence>
<reference evidence="18 19" key="1">
    <citation type="submission" date="2019-06" db="EMBL/GenBank/DDBJ databases">
        <title>Sequencing the genomes of 1000 actinobacteria strains.</title>
        <authorList>
            <person name="Klenk H.-P."/>
        </authorList>
    </citation>
    <scope>NUCLEOTIDE SEQUENCE [LARGE SCALE GENOMIC DNA]</scope>
    <source>
        <strain evidence="18 19">DSM 44826</strain>
    </source>
</reference>
<dbReference type="Gene3D" id="3.60.40.10">
    <property type="entry name" value="PPM-type phosphatase domain"/>
    <property type="match status" value="1"/>
</dbReference>
<dbReference type="RefSeq" id="WP_145904623.1">
    <property type="nucleotide sequence ID" value="NZ_BAAAMZ010000018.1"/>
</dbReference>
<dbReference type="PANTHER" id="PTHR43156">
    <property type="entry name" value="STAGE II SPORULATION PROTEIN E-RELATED"/>
    <property type="match status" value="1"/>
</dbReference>
<sequence length="628" mass="68172">MRDLPSPQAGRSPAVPTQRHPPPGSASSSAPAAQRPLNLRVRQAMEERLAYLNGATRLITTSLDPAATVRTLTSVLVPSLADAALVHLRGWTPRTPRERELALPLELTLHRAEGTRLGTRRPPLKVRPGGPLERLMRGELMPGQVILGSAEGERLRPVLQELYGARALAGLARGTALLTLPLQGRAAAPSARRSRRGRPDRPDEEALLGVLVLVRRPPVPGKEPARFDPTDTRTAAHLATVAGLAVDTAYRYTRESEIAGGLQRSMLPTHLPQPHGVRLAHRYLPGESESQVGGDWYDAIPLPGNRVALVVGDVMGHSLTSAAVMGQLRTSAQTLAALDLPPHEVLYHLDEQAQRLGREEHLATCVFAVYDPIANRIVVANAGHMPPAMIHPDGRAELLEDLPAGAPIGVGGVDFSSEELDAPPGSALLLFTDGLVENPRRPISTGLERLRKRLSHTHHHSPEQICQEALRILPRDERADDIALLAAVFDGIPAEDVAYWYLQPRNETPGRARRLAGHALRRWGLEELAENTELMVSELVTNAVQHAKKPVTLRLVRTSVLRCEVGDDSPALPRRRKAGPQEERGRGLELVAKCADGWGATRLGGGKVVWFEQRLPGTLAAPRKRPTA</sequence>
<dbReference type="Proteomes" id="UP000317940">
    <property type="component" value="Unassembled WGS sequence"/>
</dbReference>
<dbReference type="GO" id="GO:0016301">
    <property type="term" value="F:kinase activity"/>
    <property type="evidence" value="ECO:0007669"/>
    <property type="project" value="UniProtKB-KW"/>
</dbReference>
<dbReference type="Gene3D" id="3.30.450.40">
    <property type="match status" value="1"/>
</dbReference>
<name>A0A561UFK6_9ACTN</name>
<dbReference type="InterPro" id="IPR036890">
    <property type="entry name" value="HATPase_C_sf"/>
</dbReference>
<dbReference type="GO" id="GO:0046872">
    <property type="term" value="F:metal ion binding"/>
    <property type="evidence" value="ECO:0007669"/>
    <property type="project" value="UniProtKB-KW"/>
</dbReference>
<dbReference type="InterPro" id="IPR001932">
    <property type="entry name" value="PPM-type_phosphatase-like_dom"/>
</dbReference>
<evidence type="ECO:0000256" key="10">
    <source>
        <dbReference type="ARBA" id="ARBA00022912"/>
    </source>
</evidence>
<feature type="region of interest" description="Disordered" evidence="16">
    <location>
        <begin position="1"/>
        <end position="35"/>
    </location>
</feature>
<keyword evidence="4" id="KW-0479">Metal-binding</keyword>
<dbReference type="InterPro" id="IPR029016">
    <property type="entry name" value="GAF-like_dom_sf"/>
</dbReference>
<keyword evidence="8" id="KW-0067">ATP-binding</keyword>
<dbReference type="InterPro" id="IPR003594">
    <property type="entry name" value="HATPase_dom"/>
</dbReference>
<comment type="caution">
    <text evidence="18">The sequence shown here is derived from an EMBL/GenBank/DDBJ whole genome shotgun (WGS) entry which is preliminary data.</text>
</comment>
<keyword evidence="10" id="KW-0904">Protein phosphatase</keyword>
<dbReference type="OrthoDB" id="118142at2"/>